<accession>A0ABD1YHP1</accession>
<dbReference type="AlphaFoldDB" id="A0ABD1YHP1"/>
<feature type="compositionally biased region" description="Basic and acidic residues" evidence="1">
    <location>
        <begin position="12"/>
        <end position="21"/>
    </location>
</feature>
<name>A0ABD1YHP1_9MARC</name>
<evidence type="ECO:0000313" key="3">
    <source>
        <dbReference type="Proteomes" id="UP001605036"/>
    </source>
</evidence>
<feature type="compositionally biased region" description="Basic and acidic residues" evidence="1">
    <location>
        <begin position="31"/>
        <end position="58"/>
    </location>
</feature>
<feature type="region of interest" description="Disordered" evidence="1">
    <location>
        <begin position="12"/>
        <end position="76"/>
    </location>
</feature>
<evidence type="ECO:0000256" key="1">
    <source>
        <dbReference type="SAM" id="MobiDB-lite"/>
    </source>
</evidence>
<proteinExistence type="predicted"/>
<sequence length="76" mass="8645">MKWLSLEEEKKLGFMIDKDKEIEDEDPSSPKAEKVRAKAEEVPQEETSAKAPEEEKPDTMGPVPDEEDTNAKVEQE</sequence>
<protein>
    <submittedName>
        <fullName evidence="2">Uncharacterized protein</fullName>
    </submittedName>
</protein>
<keyword evidence="3" id="KW-1185">Reference proteome</keyword>
<dbReference type="EMBL" id="JBHFFA010000004">
    <property type="protein sequence ID" value="KAL2629079.1"/>
    <property type="molecule type" value="Genomic_DNA"/>
</dbReference>
<reference evidence="2 3" key="1">
    <citation type="submission" date="2024-09" db="EMBL/GenBank/DDBJ databases">
        <title>Chromosome-scale assembly of Riccia fluitans.</title>
        <authorList>
            <person name="Paukszto L."/>
            <person name="Sawicki J."/>
            <person name="Karawczyk K."/>
            <person name="Piernik-Szablinska J."/>
            <person name="Szczecinska M."/>
            <person name="Mazdziarz M."/>
        </authorList>
    </citation>
    <scope>NUCLEOTIDE SEQUENCE [LARGE SCALE GENOMIC DNA]</scope>
    <source>
        <strain evidence="2">Rf_01</strain>
        <tissue evidence="2">Aerial parts of the thallus</tissue>
    </source>
</reference>
<dbReference type="Proteomes" id="UP001605036">
    <property type="component" value="Unassembled WGS sequence"/>
</dbReference>
<organism evidence="2 3">
    <name type="scientific">Riccia fluitans</name>
    <dbReference type="NCBI Taxonomy" id="41844"/>
    <lineage>
        <taxon>Eukaryota</taxon>
        <taxon>Viridiplantae</taxon>
        <taxon>Streptophyta</taxon>
        <taxon>Embryophyta</taxon>
        <taxon>Marchantiophyta</taxon>
        <taxon>Marchantiopsida</taxon>
        <taxon>Marchantiidae</taxon>
        <taxon>Marchantiales</taxon>
        <taxon>Ricciaceae</taxon>
        <taxon>Riccia</taxon>
    </lineage>
</organism>
<evidence type="ECO:0000313" key="2">
    <source>
        <dbReference type="EMBL" id="KAL2629079.1"/>
    </source>
</evidence>
<comment type="caution">
    <text evidence="2">The sequence shown here is derived from an EMBL/GenBank/DDBJ whole genome shotgun (WGS) entry which is preliminary data.</text>
</comment>
<gene>
    <name evidence="2" type="ORF">R1flu_013765</name>
</gene>